<accession>C7XV27</accession>
<dbReference type="PANTHER" id="PTHR12526">
    <property type="entry name" value="GLYCOSYLTRANSFERASE"/>
    <property type="match status" value="1"/>
</dbReference>
<name>C7XV27_9LACO</name>
<dbReference type="EMBL" id="GG698803">
    <property type="protein sequence ID" value="EEU30558.1"/>
    <property type="molecule type" value="Genomic_DNA"/>
</dbReference>
<dbReference type="Pfam" id="PF00534">
    <property type="entry name" value="Glycos_transf_1"/>
    <property type="match status" value="1"/>
</dbReference>
<evidence type="ECO:0000313" key="2">
    <source>
        <dbReference type="EMBL" id="EEU30558.1"/>
    </source>
</evidence>
<dbReference type="GO" id="GO:0016757">
    <property type="term" value="F:glycosyltransferase activity"/>
    <property type="evidence" value="ECO:0007669"/>
    <property type="project" value="UniProtKB-KW"/>
</dbReference>
<evidence type="ECO:0000313" key="3">
    <source>
        <dbReference type="Proteomes" id="UP000003987"/>
    </source>
</evidence>
<reference evidence="2 3" key="1">
    <citation type="submission" date="2009-06" db="EMBL/GenBank/DDBJ databases">
        <title>The Genome Sequence of Lactobacillus coleohominis strain 101-4-CHN.</title>
        <authorList>
            <consortium name="The Broad Institute Genome Sequencing Platform"/>
            <person name="Ward D."/>
            <person name="Young S.K."/>
            <person name="Zeng Q."/>
            <person name="Koehrsen M."/>
            <person name="Alvarado L."/>
            <person name="Berlin A."/>
            <person name="Borenstein D."/>
            <person name="Chen Z."/>
            <person name="Engels R."/>
            <person name="Freedman E."/>
            <person name="Gellesch M."/>
            <person name="Goldberg J."/>
            <person name="Griggs A."/>
            <person name="Gujja S."/>
            <person name="Heiman D."/>
            <person name="Hepburn T."/>
            <person name="Howarth C."/>
            <person name="Jen D."/>
            <person name="Larson L."/>
            <person name="Lewis B."/>
            <person name="Mehta T."/>
            <person name="Park D."/>
            <person name="Pearson M."/>
            <person name="Roberts A."/>
            <person name="Saif S."/>
            <person name="Shea T."/>
            <person name="Shenoy N."/>
            <person name="Sisk P."/>
            <person name="Stolte C."/>
            <person name="Sykes S."/>
            <person name="Walk T."/>
            <person name="White J."/>
            <person name="Yandava C."/>
            <person name="Liu Y."/>
            <person name="Xu Q."/>
            <person name="Lander E."/>
            <person name="Nusbaum C."/>
            <person name="Galagan J."/>
            <person name="Birren B."/>
        </authorList>
    </citation>
    <scope>NUCLEOTIDE SEQUENCE [LARGE SCALE GENOMIC DNA]</scope>
    <source>
        <strain evidence="2 3">101-4-CHN</strain>
    </source>
</reference>
<evidence type="ECO:0000259" key="1">
    <source>
        <dbReference type="Pfam" id="PF00534"/>
    </source>
</evidence>
<dbReference type="PANTHER" id="PTHR12526:SF630">
    <property type="entry name" value="GLYCOSYLTRANSFERASE"/>
    <property type="match status" value="1"/>
</dbReference>
<dbReference type="Gene3D" id="3.40.50.2000">
    <property type="entry name" value="Glycogen Phosphorylase B"/>
    <property type="match status" value="2"/>
</dbReference>
<dbReference type="CDD" id="cd03811">
    <property type="entry name" value="GT4_GT28_WabH-like"/>
    <property type="match status" value="1"/>
</dbReference>
<keyword evidence="2" id="KW-0808">Transferase</keyword>
<gene>
    <name evidence="2" type="ORF">HMPREF0501_00936</name>
</gene>
<dbReference type="Proteomes" id="UP000003987">
    <property type="component" value="Unassembled WGS sequence"/>
</dbReference>
<proteinExistence type="predicted"/>
<dbReference type="OrthoDB" id="9787617at2"/>
<dbReference type="STRING" id="575594.HMPREF0501_00936"/>
<feature type="domain" description="Glycosyl transferase family 1" evidence="1">
    <location>
        <begin position="179"/>
        <end position="319"/>
    </location>
</feature>
<dbReference type="InterPro" id="IPR001296">
    <property type="entry name" value="Glyco_trans_1"/>
</dbReference>
<protein>
    <submittedName>
        <fullName evidence="2">Putative lipopolysaccharide 1,6-galactosyltransferase</fullName>
    </submittedName>
</protein>
<organism evidence="2 3">
    <name type="scientific">Limosilactobacillus coleohominis 101-4-CHN</name>
    <dbReference type="NCBI Taxonomy" id="575594"/>
    <lineage>
        <taxon>Bacteria</taxon>
        <taxon>Bacillati</taxon>
        <taxon>Bacillota</taxon>
        <taxon>Bacilli</taxon>
        <taxon>Lactobacillales</taxon>
        <taxon>Lactobacillaceae</taxon>
        <taxon>Limosilactobacillus</taxon>
    </lineage>
</organism>
<dbReference type="eggNOG" id="COG0438">
    <property type="taxonomic scope" value="Bacteria"/>
</dbReference>
<keyword evidence="2" id="KW-0328">Glycosyltransferase</keyword>
<keyword evidence="3" id="KW-1185">Reference proteome</keyword>
<sequence length="352" mass="40217">MLEEKMKKMLIIVPPMSGHGGTESVLKKVLSRNPNRYFLFVVSTKDSLWLKGTKIDDSDIYVGNNNKIKKIIDLIKVIKKIKPQVVISLHTNYVYFLFHIRRIFNLQFKLVSWIHFSLFNEPSVNTKWLKLADYHLAISDGIANQMLELGIPSSKVFRVKNPIERQSKIIFQSPCKSNFIYIGRTYLHGQKNLAELMDGLALVDHPWHLDVYGDGPDFDACQQYAQNKGISNKINWHGFTQKPFEKIKTADALLLSSTYEGLPMVILEAMSYGVPCISSNCPSGTTELIKNGKNGYLYNMGDSDDLAKKVIKYITNGVEMTNSEIKLTINDFYEDNYFSRLDHTIDKIKGKD</sequence>
<dbReference type="HOGENOM" id="CLU_009583_0_0_9"/>
<dbReference type="SUPFAM" id="SSF53756">
    <property type="entry name" value="UDP-Glycosyltransferase/glycogen phosphorylase"/>
    <property type="match status" value="1"/>
</dbReference>
<dbReference type="AlphaFoldDB" id="C7XV27"/>